<evidence type="ECO:0000256" key="1">
    <source>
        <dbReference type="SAM" id="Phobius"/>
    </source>
</evidence>
<gene>
    <name evidence="2" type="ORF">BD410DRAFT_796589</name>
</gene>
<protein>
    <submittedName>
        <fullName evidence="2">Uncharacterized protein</fullName>
    </submittedName>
</protein>
<name>A0A4Y7PL75_9AGAM</name>
<keyword evidence="1" id="KW-0812">Transmembrane</keyword>
<feature type="transmembrane region" description="Helical" evidence="1">
    <location>
        <begin position="36"/>
        <end position="57"/>
    </location>
</feature>
<reference evidence="2 3" key="1">
    <citation type="submission" date="2018-06" db="EMBL/GenBank/DDBJ databases">
        <title>A transcriptomic atlas of mushroom development highlights an independent origin of complex multicellularity.</title>
        <authorList>
            <consortium name="DOE Joint Genome Institute"/>
            <person name="Krizsan K."/>
            <person name="Almasi E."/>
            <person name="Merenyi Z."/>
            <person name="Sahu N."/>
            <person name="Viragh M."/>
            <person name="Koszo T."/>
            <person name="Mondo S."/>
            <person name="Kiss B."/>
            <person name="Balint B."/>
            <person name="Kues U."/>
            <person name="Barry K."/>
            <person name="Hegedus J.C."/>
            <person name="Henrissat B."/>
            <person name="Johnson J."/>
            <person name="Lipzen A."/>
            <person name="Ohm R."/>
            <person name="Nagy I."/>
            <person name="Pangilinan J."/>
            <person name="Yan J."/>
            <person name="Xiong Y."/>
            <person name="Grigoriev I.V."/>
            <person name="Hibbett D.S."/>
            <person name="Nagy L.G."/>
        </authorList>
    </citation>
    <scope>NUCLEOTIDE SEQUENCE [LARGE SCALE GENOMIC DNA]</scope>
    <source>
        <strain evidence="2 3">SZMC22713</strain>
    </source>
</reference>
<keyword evidence="1" id="KW-1133">Transmembrane helix</keyword>
<evidence type="ECO:0000313" key="2">
    <source>
        <dbReference type="EMBL" id="TDL15190.1"/>
    </source>
</evidence>
<dbReference type="AlphaFoldDB" id="A0A4Y7PL75"/>
<organism evidence="2 3">
    <name type="scientific">Rickenella mellea</name>
    <dbReference type="NCBI Taxonomy" id="50990"/>
    <lineage>
        <taxon>Eukaryota</taxon>
        <taxon>Fungi</taxon>
        <taxon>Dikarya</taxon>
        <taxon>Basidiomycota</taxon>
        <taxon>Agaricomycotina</taxon>
        <taxon>Agaricomycetes</taxon>
        <taxon>Hymenochaetales</taxon>
        <taxon>Rickenellaceae</taxon>
        <taxon>Rickenella</taxon>
    </lineage>
</organism>
<evidence type="ECO:0000313" key="3">
    <source>
        <dbReference type="Proteomes" id="UP000294933"/>
    </source>
</evidence>
<dbReference type="EMBL" id="ML170286">
    <property type="protein sequence ID" value="TDL15190.1"/>
    <property type="molecule type" value="Genomic_DNA"/>
</dbReference>
<dbReference type="VEuPathDB" id="FungiDB:BD410DRAFT_796589"/>
<proteinExistence type="predicted"/>
<keyword evidence="1" id="KW-0472">Membrane</keyword>
<dbReference type="Proteomes" id="UP000294933">
    <property type="component" value="Unassembled WGS sequence"/>
</dbReference>
<keyword evidence="3" id="KW-1185">Reference proteome</keyword>
<accession>A0A4Y7PL75</accession>
<sequence>MLAYGHNTHPSAGKPRRPIVLRRSIWPQFTRWKMQVFPPMAAFLSITLAAVDIDFFLGNPIPP</sequence>